<accession>Q133B2</accession>
<dbReference type="Gene3D" id="2.40.110.10">
    <property type="entry name" value="Butyryl-CoA Dehydrogenase, subunit A, domain 2"/>
    <property type="match status" value="1"/>
</dbReference>
<dbReference type="Gene3D" id="1.10.540.10">
    <property type="entry name" value="Acyl-CoA dehydrogenase/oxidase, N-terminal domain"/>
    <property type="match status" value="1"/>
</dbReference>
<dbReference type="SUPFAM" id="SSF47203">
    <property type="entry name" value="Acyl-CoA dehydrogenase C-terminal domain-like"/>
    <property type="match status" value="1"/>
</dbReference>
<keyword evidence="5 6" id="KW-0560">Oxidoreductase</keyword>
<sequence>MNFDDTPLEADFRARARAWIDANAPKEFEQELTKSGLGRISLKNADIVEVGKAWQKKKAEGGWACLTWPKDYGGRGATPIEKVIWQQEEGVYGKLTQPFQIGEGMCGPTVMAYGGEDDKRRYLPKLASGENIWCQLFSEPAGGSDVAGLRTRAEKDGDDWIINGQKIWTSGAHYSDYGLLITRTDPNVPKHKGLTMFFLDMKSEGVEVKPIKQANGMQEFNEVFFTNVRIPDSQRLGAVGDGWNVSLTTLMNERMSIGARLATGFPEIFAFCNDYVTADGPAIDDPAVRSKLANWAVKASGLKYTSYRSISALSKGDRPGPENSIGKLVAGPMLQDIAAFAMELEGAAGVFSDPAEAEAGGSFQAMLLGAPAMRIAGGTDEILRNIIAERVLGLPGDIRVDKDLPFNKIPTKGR</sequence>
<dbReference type="eggNOG" id="COG1960">
    <property type="taxonomic scope" value="Bacteria"/>
</dbReference>
<dbReference type="Pfam" id="PF02770">
    <property type="entry name" value="Acyl-CoA_dh_M"/>
    <property type="match status" value="1"/>
</dbReference>
<evidence type="ECO:0000313" key="10">
    <source>
        <dbReference type="EMBL" id="ABE40827.1"/>
    </source>
</evidence>
<dbReference type="GO" id="GO:0005886">
    <property type="term" value="C:plasma membrane"/>
    <property type="evidence" value="ECO:0007669"/>
    <property type="project" value="TreeGrafter"/>
</dbReference>
<dbReference type="InterPro" id="IPR037069">
    <property type="entry name" value="AcylCoA_DH/ox_N_sf"/>
</dbReference>
<evidence type="ECO:0000256" key="1">
    <source>
        <dbReference type="ARBA" id="ARBA00001974"/>
    </source>
</evidence>
<dbReference type="Proteomes" id="UP000001818">
    <property type="component" value="Chromosome"/>
</dbReference>
<comment type="cofactor">
    <cofactor evidence="1 6">
        <name>FAD</name>
        <dbReference type="ChEBI" id="CHEBI:57692"/>
    </cofactor>
</comment>
<evidence type="ECO:0000256" key="5">
    <source>
        <dbReference type="ARBA" id="ARBA00023002"/>
    </source>
</evidence>
<dbReference type="InterPro" id="IPR009100">
    <property type="entry name" value="AcylCoA_DH/oxidase_NM_dom_sf"/>
</dbReference>
<evidence type="ECO:0000313" key="11">
    <source>
        <dbReference type="Proteomes" id="UP000001818"/>
    </source>
</evidence>
<proteinExistence type="inferred from homology"/>
<dbReference type="BioCyc" id="RPAL316057:RPD_RS18125-MONOMER"/>
<dbReference type="InterPro" id="IPR036250">
    <property type="entry name" value="AcylCo_DH-like_C"/>
</dbReference>
<keyword evidence="4 6" id="KW-0274">FAD</keyword>
<name>Q133B2_RHOPS</name>
<dbReference type="EMBL" id="CP000283">
    <property type="protein sequence ID" value="ABE40827.1"/>
    <property type="molecule type" value="Genomic_DNA"/>
</dbReference>
<dbReference type="AlphaFoldDB" id="Q133B2"/>
<dbReference type="FunFam" id="2.40.110.10:FF:000011">
    <property type="entry name" value="Acyl-CoA dehydrogenase FadE34"/>
    <property type="match status" value="1"/>
</dbReference>
<organism evidence="10 11">
    <name type="scientific">Rhodopseudomonas palustris (strain BisB5)</name>
    <dbReference type="NCBI Taxonomy" id="316057"/>
    <lineage>
        <taxon>Bacteria</taxon>
        <taxon>Pseudomonadati</taxon>
        <taxon>Pseudomonadota</taxon>
        <taxon>Alphaproteobacteria</taxon>
        <taxon>Hyphomicrobiales</taxon>
        <taxon>Nitrobacteraceae</taxon>
        <taxon>Rhodopseudomonas</taxon>
    </lineage>
</organism>
<keyword evidence="3 6" id="KW-0285">Flavoprotein</keyword>
<dbReference type="KEGG" id="rpd:RPD_3604"/>
<dbReference type="InterPro" id="IPR006091">
    <property type="entry name" value="Acyl-CoA_Oxase/DH_mid-dom"/>
</dbReference>
<evidence type="ECO:0000259" key="7">
    <source>
        <dbReference type="Pfam" id="PF00441"/>
    </source>
</evidence>
<dbReference type="GO" id="GO:0050660">
    <property type="term" value="F:flavin adenine dinucleotide binding"/>
    <property type="evidence" value="ECO:0007669"/>
    <property type="project" value="InterPro"/>
</dbReference>
<gene>
    <name evidence="10" type="ordered locus">RPD_3604</name>
</gene>
<dbReference type="SUPFAM" id="SSF56645">
    <property type="entry name" value="Acyl-CoA dehydrogenase NM domain-like"/>
    <property type="match status" value="1"/>
</dbReference>
<evidence type="ECO:0000256" key="2">
    <source>
        <dbReference type="ARBA" id="ARBA00009347"/>
    </source>
</evidence>
<dbReference type="InterPro" id="IPR046373">
    <property type="entry name" value="Acyl-CoA_Oxase/DH_mid-dom_sf"/>
</dbReference>
<comment type="similarity">
    <text evidence="2 6">Belongs to the acyl-CoA dehydrogenase family.</text>
</comment>
<dbReference type="CDD" id="cd01152">
    <property type="entry name" value="ACAD_fadE6_17_26"/>
    <property type="match status" value="1"/>
</dbReference>
<dbReference type="Pfam" id="PF02771">
    <property type="entry name" value="Acyl-CoA_dh_N"/>
    <property type="match status" value="1"/>
</dbReference>
<feature type="domain" description="Acyl-CoA dehydrogenase/oxidase N-terminal" evidence="9">
    <location>
        <begin position="52"/>
        <end position="130"/>
    </location>
</feature>
<dbReference type="PANTHER" id="PTHR43292">
    <property type="entry name" value="ACYL-COA DEHYDROGENASE"/>
    <property type="match status" value="1"/>
</dbReference>
<dbReference type="STRING" id="316057.RPD_3604"/>
<evidence type="ECO:0000256" key="3">
    <source>
        <dbReference type="ARBA" id="ARBA00022630"/>
    </source>
</evidence>
<dbReference type="GO" id="GO:0016627">
    <property type="term" value="F:oxidoreductase activity, acting on the CH-CH group of donors"/>
    <property type="evidence" value="ECO:0007669"/>
    <property type="project" value="InterPro"/>
</dbReference>
<evidence type="ECO:0000259" key="8">
    <source>
        <dbReference type="Pfam" id="PF02770"/>
    </source>
</evidence>
<dbReference type="PANTHER" id="PTHR43292:SF4">
    <property type="entry name" value="ACYL-COA DEHYDROGENASE FADE34"/>
    <property type="match status" value="1"/>
</dbReference>
<feature type="domain" description="Acyl-CoA dehydrogenase/oxidase C-terminal" evidence="7">
    <location>
        <begin position="240"/>
        <end position="392"/>
    </location>
</feature>
<evidence type="ECO:0000256" key="6">
    <source>
        <dbReference type="RuleBase" id="RU362125"/>
    </source>
</evidence>
<dbReference type="InterPro" id="IPR052161">
    <property type="entry name" value="Mycobact_Acyl-CoA_DH"/>
</dbReference>
<dbReference type="InterPro" id="IPR013786">
    <property type="entry name" value="AcylCoA_DH/ox_N"/>
</dbReference>
<dbReference type="Pfam" id="PF00441">
    <property type="entry name" value="Acyl-CoA_dh_1"/>
    <property type="match status" value="1"/>
</dbReference>
<dbReference type="InterPro" id="IPR009075">
    <property type="entry name" value="AcylCo_DH/oxidase_C"/>
</dbReference>
<dbReference type="HOGENOM" id="CLU_018204_9_0_5"/>
<evidence type="ECO:0000256" key="4">
    <source>
        <dbReference type="ARBA" id="ARBA00022827"/>
    </source>
</evidence>
<evidence type="ECO:0000259" key="9">
    <source>
        <dbReference type="Pfam" id="PF02771"/>
    </source>
</evidence>
<protein>
    <submittedName>
        <fullName evidence="10">Acyl-CoA dehydrogenase-like</fullName>
    </submittedName>
</protein>
<reference evidence="10 11" key="1">
    <citation type="submission" date="2006-03" db="EMBL/GenBank/DDBJ databases">
        <title>Complete sequence of Rhodopseudomonas palustris BisB5.</title>
        <authorList>
            <consortium name="US DOE Joint Genome Institute"/>
            <person name="Copeland A."/>
            <person name="Lucas S."/>
            <person name="Lapidus A."/>
            <person name="Barry K."/>
            <person name="Detter J.C."/>
            <person name="Glavina del Rio T."/>
            <person name="Hammon N."/>
            <person name="Israni S."/>
            <person name="Dalin E."/>
            <person name="Tice H."/>
            <person name="Pitluck S."/>
            <person name="Chain P."/>
            <person name="Malfatti S."/>
            <person name="Shin M."/>
            <person name="Vergez L."/>
            <person name="Schmutz J."/>
            <person name="Larimer F."/>
            <person name="Land M."/>
            <person name="Hauser L."/>
            <person name="Pelletier D.A."/>
            <person name="Kyrpides N."/>
            <person name="Lykidis A."/>
            <person name="Oda Y."/>
            <person name="Harwood C.S."/>
            <person name="Richardson P."/>
        </authorList>
    </citation>
    <scope>NUCLEOTIDE SEQUENCE [LARGE SCALE GENOMIC DNA]</scope>
    <source>
        <strain evidence="10 11">BisB5</strain>
    </source>
</reference>
<feature type="domain" description="Acyl-CoA oxidase/dehydrogenase middle" evidence="8">
    <location>
        <begin position="134"/>
        <end position="228"/>
    </location>
</feature>
<dbReference type="Gene3D" id="1.20.140.10">
    <property type="entry name" value="Butyryl-CoA Dehydrogenase, subunit A, domain 3"/>
    <property type="match status" value="1"/>
</dbReference>